<dbReference type="EMBL" id="VCIW01000018">
    <property type="protein sequence ID" value="TLS49935.1"/>
    <property type="molecule type" value="Genomic_DNA"/>
</dbReference>
<protein>
    <submittedName>
        <fullName evidence="1">Asparaginase</fullName>
    </submittedName>
</protein>
<proteinExistence type="predicted"/>
<comment type="caution">
    <text evidence="1">The sequence shown here is derived from an EMBL/GenBank/DDBJ whole genome shotgun (WGS) entry which is preliminary data.</text>
</comment>
<dbReference type="RefSeq" id="WP_138196756.1">
    <property type="nucleotide sequence ID" value="NZ_VCIW01000018.1"/>
</dbReference>
<dbReference type="OrthoDB" id="9770793at2"/>
<sequence>MHTQSIPLVSVTRGGLVECVHRGHVAVVDDGGRLLRSAGDPRHLTYARSSAKLLQAIPVVASGAVDRYGLDAREIALLCASHSGEEAHVEAVYRILGKLGIGEDALLCGAHPPYHKPSANALRRAGVSPKAVHNNCSGKHAGMLTLAKHLGATLHDYKSPDHPVQRAMLASYAAFAGVPAASVALGVDGCGVPVYGAPLSALALAYARLAAPTGAAPEADARRTVVEAVRAHPEMLAGTDRYDTALIRVTNGRVVGKMGAEGVFAVAAPGEGLGLAVKIEDGAQRALYPAVTEALLQLGWIDAAAGAELAEYHTPAIRNWGGDVVGAVLPSFRLE</sequence>
<dbReference type="InterPro" id="IPR010349">
    <property type="entry name" value="Asparaginase_II"/>
</dbReference>
<evidence type="ECO:0000313" key="2">
    <source>
        <dbReference type="Proteomes" id="UP000309676"/>
    </source>
</evidence>
<dbReference type="Proteomes" id="UP000309676">
    <property type="component" value="Unassembled WGS sequence"/>
</dbReference>
<keyword evidence="2" id="KW-1185">Reference proteome</keyword>
<dbReference type="AlphaFoldDB" id="A0A5R9GEW2"/>
<accession>A0A5R9GEW2</accession>
<evidence type="ECO:0000313" key="1">
    <source>
        <dbReference type="EMBL" id="TLS49935.1"/>
    </source>
</evidence>
<dbReference type="PANTHER" id="PTHR42110">
    <property type="entry name" value="L-ASPARAGINASE, PUTATIVE (AFU_ORTHOLOGUE AFUA_3G11890)-RELATED"/>
    <property type="match status" value="1"/>
</dbReference>
<dbReference type="Pfam" id="PF06089">
    <property type="entry name" value="Asparaginase_II"/>
    <property type="match status" value="1"/>
</dbReference>
<gene>
    <name evidence="1" type="ORF">FE782_23340</name>
</gene>
<dbReference type="PANTHER" id="PTHR42110:SF1">
    <property type="entry name" value="L-ASPARAGINASE, PUTATIVE (AFU_ORTHOLOGUE AFUA_3G11890)-RELATED"/>
    <property type="match status" value="1"/>
</dbReference>
<organism evidence="1 2">
    <name type="scientific">Paenibacillus antri</name>
    <dbReference type="NCBI Taxonomy" id="2582848"/>
    <lineage>
        <taxon>Bacteria</taxon>
        <taxon>Bacillati</taxon>
        <taxon>Bacillota</taxon>
        <taxon>Bacilli</taxon>
        <taxon>Bacillales</taxon>
        <taxon>Paenibacillaceae</taxon>
        <taxon>Paenibacillus</taxon>
    </lineage>
</organism>
<reference evidence="1 2" key="1">
    <citation type="submission" date="2019-05" db="EMBL/GenBank/DDBJ databases">
        <authorList>
            <person name="Narsing Rao M.P."/>
            <person name="Li W.J."/>
        </authorList>
    </citation>
    <scope>NUCLEOTIDE SEQUENCE [LARGE SCALE GENOMIC DNA]</scope>
    <source>
        <strain evidence="1 2">SYSU_K30003</strain>
    </source>
</reference>
<name>A0A5R9GEW2_9BACL</name>